<dbReference type="Proteomes" id="UP001182303">
    <property type="component" value="Unassembled WGS sequence"/>
</dbReference>
<comment type="caution">
    <text evidence="4">The sequence shown here is derived from an EMBL/GenBank/DDBJ whole genome shotgun (WGS) entry which is preliminary data.</text>
</comment>
<evidence type="ECO:0000313" key="5">
    <source>
        <dbReference type="Proteomes" id="UP001182303"/>
    </source>
</evidence>
<evidence type="ECO:0000256" key="1">
    <source>
        <dbReference type="PROSITE-ProRule" id="PRU00339"/>
    </source>
</evidence>
<dbReference type="InterPro" id="IPR011990">
    <property type="entry name" value="TPR-like_helical_dom_sf"/>
</dbReference>
<feature type="domain" description="Bacterial Ig-like" evidence="3">
    <location>
        <begin position="131"/>
        <end position="185"/>
    </location>
</feature>
<organism evidence="4 5">
    <name type="scientific">Clostridium sporogenes</name>
    <dbReference type="NCBI Taxonomy" id="1509"/>
    <lineage>
        <taxon>Bacteria</taxon>
        <taxon>Bacillati</taxon>
        <taxon>Bacillota</taxon>
        <taxon>Clostridia</taxon>
        <taxon>Eubacteriales</taxon>
        <taxon>Clostridiaceae</taxon>
        <taxon>Clostridium</taxon>
    </lineage>
</organism>
<name>A0AAE4JSB5_CLOSG</name>
<dbReference type="PROSITE" id="PS51257">
    <property type="entry name" value="PROKAR_LIPOPROTEIN"/>
    <property type="match status" value="1"/>
</dbReference>
<dbReference type="EMBL" id="JARUIS010000001">
    <property type="protein sequence ID" value="MDS1002063.1"/>
    <property type="molecule type" value="Genomic_DNA"/>
</dbReference>
<sequence length="320" mass="36661">MQKKVMISLTLLLIVMLSVSGCKNKNKTSVLASNVKKEAAMKEDEAKKFIADGSKLLNEGKYDDAKSSFEKAISMNKSNKRVYIEIKNKYMEKKRIDDAYYFVKLIISNNVDTENMKKLLNDMKSKFEVTKLNDSVYQNHKYKLPDKIKAKINNEDKEVKVVWSNTNVDTSRVGIIKYEGRIKQYDRFAELNLNIIKTQEDSNSKNKNTNKVDYKSNKNTPVKKVENTNKVNCKQDKVSESSKENINNSKFNQAQAVQYAINYYDNNEDITYAVIPEYKNENGKGYYEIIAKSKSFIKQGGTGIVGVLKVFEDGSIIEKS</sequence>
<dbReference type="SUPFAM" id="SSF48452">
    <property type="entry name" value="TPR-like"/>
    <property type="match status" value="1"/>
</dbReference>
<keyword evidence="1" id="KW-0802">TPR repeat</keyword>
<keyword evidence="2" id="KW-0732">Signal</keyword>
<protein>
    <submittedName>
        <fullName evidence="4">Ig-like domain-containing protein</fullName>
    </submittedName>
</protein>
<dbReference type="AlphaFoldDB" id="A0AAE4JSB5"/>
<dbReference type="PROSITE" id="PS50005">
    <property type="entry name" value="TPR"/>
    <property type="match status" value="1"/>
</dbReference>
<reference evidence="4" key="1">
    <citation type="submission" date="2023-04" db="EMBL/GenBank/DDBJ databases">
        <title>Assessment of the microbiological origin of a defect in Grana Padano cheese.</title>
        <authorList>
            <person name="Zago M."/>
            <person name="Rossetti L."/>
            <person name="Bonvini B."/>
            <person name="Carminati D."/>
            <person name="Giraffa G."/>
        </authorList>
    </citation>
    <scope>NUCLEOTIDE SEQUENCE</scope>
    <source>
        <strain evidence="4">4990</strain>
    </source>
</reference>
<dbReference type="InterPro" id="IPR011081">
    <property type="entry name" value="Big_4"/>
</dbReference>
<feature type="repeat" description="TPR" evidence="1">
    <location>
        <begin position="46"/>
        <end position="79"/>
    </location>
</feature>
<accession>A0AAE4JSB5</accession>
<feature type="signal peptide" evidence="2">
    <location>
        <begin position="1"/>
        <end position="24"/>
    </location>
</feature>
<feature type="chain" id="PRO_5042272208" evidence="2">
    <location>
        <begin position="25"/>
        <end position="320"/>
    </location>
</feature>
<evidence type="ECO:0000256" key="2">
    <source>
        <dbReference type="SAM" id="SignalP"/>
    </source>
</evidence>
<evidence type="ECO:0000313" key="4">
    <source>
        <dbReference type="EMBL" id="MDS1002063.1"/>
    </source>
</evidence>
<dbReference type="Pfam" id="PF14559">
    <property type="entry name" value="TPR_19"/>
    <property type="match status" value="1"/>
</dbReference>
<gene>
    <name evidence="4" type="ORF">P9J83_00905</name>
</gene>
<evidence type="ECO:0000259" key="3">
    <source>
        <dbReference type="Pfam" id="PF07532"/>
    </source>
</evidence>
<dbReference type="InterPro" id="IPR019734">
    <property type="entry name" value="TPR_rpt"/>
</dbReference>
<dbReference type="Gene3D" id="1.25.40.10">
    <property type="entry name" value="Tetratricopeptide repeat domain"/>
    <property type="match status" value="1"/>
</dbReference>
<proteinExistence type="predicted"/>
<dbReference type="RefSeq" id="WP_310942617.1">
    <property type="nucleotide sequence ID" value="NZ_JARUIS010000001.1"/>
</dbReference>
<dbReference type="Pfam" id="PF07532">
    <property type="entry name" value="Big_4"/>
    <property type="match status" value="1"/>
</dbReference>